<organism evidence="1 2">
    <name type="scientific">Streptomyces amakusaensis</name>
    <dbReference type="NCBI Taxonomy" id="67271"/>
    <lineage>
        <taxon>Bacteria</taxon>
        <taxon>Bacillati</taxon>
        <taxon>Actinomycetota</taxon>
        <taxon>Actinomycetes</taxon>
        <taxon>Kitasatosporales</taxon>
        <taxon>Streptomycetaceae</taxon>
        <taxon>Streptomyces</taxon>
    </lineage>
</organism>
<reference evidence="2" key="1">
    <citation type="journal article" date="2019" name="Int. J. Syst. Evol. Microbiol.">
        <title>The Global Catalogue of Microorganisms (GCM) 10K type strain sequencing project: providing services to taxonomists for standard genome sequencing and annotation.</title>
        <authorList>
            <consortium name="The Broad Institute Genomics Platform"/>
            <consortium name="The Broad Institute Genome Sequencing Center for Infectious Disease"/>
            <person name="Wu L."/>
            <person name="Ma J."/>
        </authorList>
    </citation>
    <scope>NUCLEOTIDE SEQUENCE [LARGE SCALE GENOMIC DNA]</scope>
    <source>
        <strain evidence="2">PCU 266</strain>
    </source>
</reference>
<protein>
    <submittedName>
        <fullName evidence="1">Uncharacterized protein</fullName>
    </submittedName>
</protein>
<accession>A0ABW0AT94</accession>
<proteinExistence type="predicted"/>
<name>A0ABW0AT94_9ACTN</name>
<evidence type="ECO:0000313" key="2">
    <source>
        <dbReference type="Proteomes" id="UP001596160"/>
    </source>
</evidence>
<dbReference type="EMBL" id="JBHSKP010000055">
    <property type="protein sequence ID" value="MFC5156979.1"/>
    <property type="molecule type" value="Genomic_DNA"/>
</dbReference>
<comment type="caution">
    <text evidence="1">The sequence shown here is derived from an EMBL/GenBank/DDBJ whole genome shotgun (WGS) entry which is preliminary data.</text>
</comment>
<dbReference type="Proteomes" id="UP001596160">
    <property type="component" value="Unassembled WGS sequence"/>
</dbReference>
<gene>
    <name evidence="1" type="ORF">ACFPRH_35235</name>
</gene>
<sequence>MAEPVPYTPDLEDEEEAVVQRIRAQQAGFAELDREPRPDVPGPVTVDVHGERFVVPLTVGDVRAALSAELRPVFDGEIAAAAPATVGRLVRKWALEVIPGDELDRVDVLLRAERQAAGLGTAAA</sequence>
<keyword evidence="2" id="KW-1185">Reference proteome</keyword>
<evidence type="ECO:0000313" key="1">
    <source>
        <dbReference type="EMBL" id="MFC5156979.1"/>
    </source>
</evidence>
<dbReference type="RefSeq" id="WP_344486693.1">
    <property type="nucleotide sequence ID" value="NZ_BAAASB010000044.1"/>
</dbReference>